<evidence type="ECO:0000313" key="2">
    <source>
        <dbReference type="Proteomes" id="UP000178835"/>
    </source>
</evidence>
<proteinExistence type="predicted"/>
<dbReference type="EMBL" id="MHOH01000012">
    <property type="protein sequence ID" value="OGZ60794.1"/>
    <property type="molecule type" value="Genomic_DNA"/>
</dbReference>
<accession>A0A1G2HE97</accession>
<protein>
    <submittedName>
        <fullName evidence="1">Uncharacterized protein</fullName>
    </submittedName>
</protein>
<sequence>MRKSDFEFKYIGSCPSCEAGFGSRNASIIKKKPDMSHIYAQCPNCKSSVSVFVFRSNVGFITTVGILTDMQKEDILRLEKTRPIGADDILELHNILENY</sequence>
<reference evidence="1 2" key="1">
    <citation type="journal article" date="2016" name="Nat. Commun.">
        <title>Thousands of microbial genomes shed light on interconnected biogeochemical processes in an aquifer system.</title>
        <authorList>
            <person name="Anantharaman K."/>
            <person name="Brown C.T."/>
            <person name="Hug L.A."/>
            <person name="Sharon I."/>
            <person name="Castelle C.J."/>
            <person name="Probst A.J."/>
            <person name="Thomas B.C."/>
            <person name="Singh A."/>
            <person name="Wilkins M.J."/>
            <person name="Karaoz U."/>
            <person name="Brodie E.L."/>
            <person name="Williams K.H."/>
            <person name="Hubbard S.S."/>
            <person name="Banfield J.F."/>
        </authorList>
    </citation>
    <scope>NUCLEOTIDE SEQUENCE [LARGE SCALE GENOMIC DNA]</scope>
</reference>
<organism evidence="1 2">
    <name type="scientific">Candidatus Spechtbacteria bacterium RIFCSPLOWO2_01_FULL_43_12</name>
    <dbReference type="NCBI Taxonomy" id="1802162"/>
    <lineage>
        <taxon>Bacteria</taxon>
        <taxon>Candidatus Spechtiibacteriota</taxon>
    </lineage>
</organism>
<comment type="caution">
    <text evidence="1">The sequence shown here is derived from an EMBL/GenBank/DDBJ whole genome shotgun (WGS) entry which is preliminary data.</text>
</comment>
<name>A0A1G2HE97_9BACT</name>
<gene>
    <name evidence="1" type="ORF">A2919_01250</name>
</gene>
<evidence type="ECO:0000313" key="1">
    <source>
        <dbReference type="EMBL" id="OGZ60794.1"/>
    </source>
</evidence>
<dbReference type="Proteomes" id="UP000178835">
    <property type="component" value="Unassembled WGS sequence"/>
</dbReference>
<dbReference type="AlphaFoldDB" id="A0A1G2HE97"/>